<evidence type="ECO:0000256" key="1">
    <source>
        <dbReference type="ARBA" id="ARBA00004340"/>
    </source>
</evidence>
<evidence type="ECO:0000256" key="2">
    <source>
        <dbReference type="ARBA" id="ARBA00004613"/>
    </source>
</evidence>
<evidence type="ECO:0000259" key="4">
    <source>
        <dbReference type="Pfam" id="PF20147"/>
    </source>
</evidence>
<dbReference type="EMBL" id="NBNE01008617">
    <property type="protein sequence ID" value="OWY99295.1"/>
    <property type="molecule type" value="Genomic_DNA"/>
</dbReference>
<dbReference type="InterPro" id="IPR045379">
    <property type="entry name" value="Crinkler_N"/>
</dbReference>
<name>A0A225V0E9_9STRA</name>
<gene>
    <name evidence="5" type="ORF">PHMEG_00029721</name>
</gene>
<accession>A0A225V0E9</accession>
<sequence length="172" mass="19555">MTALVGDLQNKIKEGAPTLIHFDVHLLKLYLARNERWLNLRDDDIKALLRKEVPDGIKNLMQEHHLLDGLGRLSRNNFLGKYFAPVARDIHVLVERPGILVDNSEFHSYICSSTLRLTHSSCWARSYTFAITVIMVHSGVNFRHGQSLTGEKVCVVSGCRGLWNFRCVILDS</sequence>
<dbReference type="AlphaFoldDB" id="A0A225V0E9"/>
<dbReference type="OrthoDB" id="97107at2759"/>
<comment type="caution">
    <text evidence="5">The sequence shown here is derived from an EMBL/GenBank/DDBJ whole genome shotgun (WGS) entry which is preliminary data.</text>
</comment>
<evidence type="ECO:0000256" key="3">
    <source>
        <dbReference type="ARBA" id="ARBA00022525"/>
    </source>
</evidence>
<dbReference type="Pfam" id="PF20147">
    <property type="entry name" value="Crinkler"/>
    <property type="match status" value="1"/>
</dbReference>
<evidence type="ECO:0000313" key="5">
    <source>
        <dbReference type="EMBL" id="OWY99295.1"/>
    </source>
</evidence>
<feature type="domain" description="Crinkler effector protein N-terminal" evidence="4">
    <location>
        <begin position="3"/>
        <end position="95"/>
    </location>
</feature>
<keyword evidence="6" id="KW-1185">Reference proteome</keyword>
<keyword evidence="3" id="KW-0964">Secreted</keyword>
<dbReference type="Proteomes" id="UP000198211">
    <property type="component" value="Unassembled WGS sequence"/>
</dbReference>
<dbReference type="GO" id="GO:0043657">
    <property type="term" value="C:host cell"/>
    <property type="evidence" value="ECO:0007669"/>
    <property type="project" value="UniProtKB-SubCell"/>
</dbReference>
<proteinExistence type="predicted"/>
<protein>
    <submittedName>
        <fullName evidence="5">Crinkler (CRN)</fullName>
    </submittedName>
</protein>
<organism evidence="5 6">
    <name type="scientific">Phytophthora megakarya</name>
    <dbReference type="NCBI Taxonomy" id="4795"/>
    <lineage>
        <taxon>Eukaryota</taxon>
        <taxon>Sar</taxon>
        <taxon>Stramenopiles</taxon>
        <taxon>Oomycota</taxon>
        <taxon>Peronosporomycetes</taxon>
        <taxon>Peronosporales</taxon>
        <taxon>Peronosporaceae</taxon>
        <taxon>Phytophthora</taxon>
    </lineage>
</organism>
<dbReference type="GO" id="GO:0005576">
    <property type="term" value="C:extracellular region"/>
    <property type="evidence" value="ECO:0007669"/>
    <property type="project" value="UniProtKB-SubCell"/>
</dbReference>
<comment type="subcellular location">
    <subcellularLocation>
        <location evidence="1">Host cell</location>
    </subcellularLocation>
    <subcellularLocation>
        <location evidence="2">Secreted</location>
    </subcellularLocation>
</comment>
<evidence type="ECO:0000313" key="6">
    <source>
        <dbReference type="Proteomes" id="UP000198211"/>
    </source>
</evidence>
<reference evidence="6" key="1">
    <citation type="submission" date="2017-03" db="EMBL/GenBank/DDBJ databases">
        <title>Phytopthora megakarya and P. palmivora, two closely related causual agents of cacao black pod achieved similar genome size and gene model numbers by different mechanisms.</title>
        <authorList>
            <person name="Ali S."/>
            <person name="Shao J."/>
            <person name="Larry D.J."/>
            <person name="Kronmiller B."/>
            <person name="Shen D."/>
            <person name="Strem M.D."/>
            <person name="Melnick R.L."/>
            <person name="Guiltinan M.J."/>
            <person name="Tyler B.M."/>
            <person name="Meinhardt L.W."/>
            <person name="Bailey B.A."/>
        </authorList>
    </citation>
    <scope>NUCLEOTIDE SEQUENCE [LARGE SCALE GENOMIC DNA]</scope>
    <source>
        <strain evidence="6">zdho120</strain>
    </source>
</reference>